<gene>
    <name evidence="1" type="ORF">EVAR_27950_1</name>
</gene>
<organism evidence="1 2">
    <name type="scientific">Eumeta variegata</name>
    <name type="common">Bagworm moth</name>
    <name type="synonym">Eumeta japonica</name>
    <dbReference type="NCBI Taxonomy" id="151549"/>
    <lineage>
        <taxon>Eukaryota</taxon>
        <taxon>Metazoa</taxon>
        <taxon>Ecdysozoa</taxon>
        <taxon>Arthropoda</taxon>
        <taxon>Hexapoda</taxon>
        <taxon>Insecta</taxon>
        <taxon>Pterygota</taxon>
        <taxon>Neoptera</taxon>
        <taxon>Endopterygota</taxon>
        <taxon>Lepidoptera</taxon>
        <taxon>Glossata</taxon>
        <taxon>Ditrysia</taxon>
        <taxon>Tineoidea</taxon>
        <taxon>Psychidae</taxon>
        <taxon>Oiketicinae</taxon>
        <taxon>Eumeta</taxon>
    </lineage>
</organism>
<protein>
    <submittedName>
        <fullName evidence="1">Uncharacterized protein</fullName>
    </submittedName>
</protein>
<reference evidence="1 2" key="1">
    <citation type="journal article" date="2019" name="Commun. Biol.">
        <title>The bagworm genome reveals a unique fibroin gene that provides high tensile strength.</title>
        <authorList>
            <person name="Kono N."/>
            <person name="Nakamura H."/>
            <person name="Ohtoshi R."/>
            <person name="Tomita M."/>
            <person name="Numata K."/>
            <person name="Arakawa K."/>
        </authorList>
    </citation>
    <scope>NUCLEOTIDE SEQUENCE [LARGE SCALE GENOMIC DNA]</scope>
</reference>
<proteinExistence type="predicted"/>
<sequence>MQLQPIASDELNYYSIAMADIEHKVFEFLRSSIEFRERSRDPSHTPRPAVPYITYPHYFVDISHTLPFVHN</sequence>
<dbReference type="Proteomes" id="UP000299102">
    <property type="component" value="Unassembled WGS sequence"/>
</dbReference>
<evidence type="ECO:0000313" key="2">
    <source>
        <dbReference type="Proteomes" id="UP000299102"/>
    </source>
</evidence>
<accession>A0A4C1UV74</accession>
<comment type="caution">
    <text evidence="1">The sequence shown here is derived from an EMBL/GenBank/DDBJ whole genome shotgun (WGS) entry which is preliminary data.</text>
</comment>
<dbReference type="EMBL" id="BGZK01000231">
    <property type="protein sequence ID" value="GBP30335.1"/>
    <property type="molecule type" value="Genomic_DNA"/>
</dbReference>
<evidence type="ECO:0000313" key="1">
    <source>
        <dbReference type="EMBL" id="GBP30335.1"/>
    </source>
</evidence>
<keyword evidence="2" id="KW-1185">Reference proteome</keyword>
<name>A0A4C1UV74_EUMVA</name>
<dbReference type="AlphaFoldDB" id="A0A4C1UV74"/>